<dbReference type="EMBL" id="NIPX01000047">
    <property type="protein sequence ID" value="OWJ81125.1"/>
    <property type="molecule type" value="Genomic_DNA"/>
</dbReference>
<comment type="caution">
    <text evidence="2">The sequence shown here is derived from an EMBL/GenBank/DDBJ whole genome shotgun (WGS) entry which is preliminary data.</text>
</comment>
<dbReference type="Proteomes" id="UP000196640">
    <property type="component" value="Unassembled WGS sequence"/>
</dbReference>
<evidence type="ECO:0000313" key="2">
    <source>
        <dbReference type="EMBL" id="OWJ81125.1"/>
    </source>
</evidence>
<evidence type="ECO:0000313" key="3">
    <source>
        <dbReference type="Proteomes" id="UP000196640"/>
    </source>
</evidence>
<organism evidence="2 3">
    <name type="scientific">Haematobacter missouriensis</name>
    <dbReference type="NCBI Taxonomy" id="366616"/>
    <lineage>
        <taxon>Bacteria</taxon>
        <taxon>Pseudomonadati</taxon>
        <taxon>Pseudomonadota</taxon>
        <taxon>Alphaproteobacteria</taxon>
        <taxon>Rhodobacterales</taxon>
        <taxon>Paracoccaceae</taxon>
        <taxon>Haematobacter</taxon>
    </lineage>
</organism>
<dbReference type="Proteomes" id="UP000214673">
    <property type="component" value="Unassembled WGS sequence"/>
</dbReference>
<evidence type="ECO:0000313" key="4">
    <source>
        <dbReference type="Proteomes" id="UP000214673"/>
    </source>
</evidence>
<accession>A0A212AI86</accession>
<evidence type="ECO:0000313" key="1">
    <source>
        <dbReference type="EMBL" id="OWJ70444.1"/>
    </source>
</evidence>
<proteinExistence type="predicted"/>
<sequence length="163" mass="17549">MVDIISKRDGPRREDERARRFINQNRGTITHLADRLTQGGYSAGLAAKAAAATAPAAEGKMIHDLSPGNVRSLDSGDLRIKISVNNRVVVYDSGSGRQKHLLGEIRRQDGLRYFALATSANGYLSGLPEEILAPIEELDGQIIDVACPESLLAAELSERLGLG</sequence>
<name>A0A212AI86_9RHOB</name>
<dbReference type="RefSeq" id="WP_088234102.1">
    <property type="nucleotide sequence ID" value="NZ_CALUEG010000046.1"/>
</dbReference>
<dbReference type="AlphaFoldDB" id="A0A212AI86"/>
<reference evidence="3 4" key="1">
    <citation type="submission" date="2016-11" db="EMBL/GenBank/DDBJ databases">
        <title>Comparison of Traditional DNA-DNA Hybridization with In Silico Genomic Analysis.</title>
        <authorList>
            <person name="Nicholson A.C."/>
            <person name="Sammons S."/>
            <person name="Humrighouse B.W."/>
            <person name="Graziano J."/>
            <person name="Lasker B."/>
            <person name="Whitney A.M."/>
            <person name="Mcquiston J.R."/>
        </authorList>
    </citation>
    <scope>NUCLEOTIDE SEQUENCE [LARGE SCALE GENOMIC DNA]</scope>
    <source>
        <strain evidence="1 4">H1892</strain>
        <strain evidence="2 3">H2381</strain>
    </source>
</reference>
<keyword evidence="4" id="KW-1185">Reference proteome</keyword>
<gene>
    <name evidence="2" type="ORF">CDV52_19525</name>
    <name evidence="1" type="ORF">CDV53_20690</name>
</gene>
<protein>
    <submittedName>
        <fullName evidence="2">Uncharacterized protein</fullName>
    </submittedName>
</protein>
<dbReference type="OrthoDB" id="8226460at2"/>
<dbReference type="EMBL" id="NIPV01000123">
    <property type="protein sequence ID" value="OWJ70444.1"/>
    <property type="molecule type" value="Genomic_DNA"/>
</dbReference>